<dbReference type="AlphaFoldDB" id="A0A0E2H1V6"/>
<protein>
    <recommendedName>
        <fullName evidence="2">Defence against restriction A C-terminal domain-containing protein</fullName>
    </recommendedName>
</protein>
<evidence type="ECO:0000313" key="3">
    <source>
        <dbReference type="EMBL" id="ENZ05341.1"/>
    </source>
</evidence>
<evidence type="ECO:0000259" key="2">
    <source>
        <dbReference type="Pfam" id="PF18789"/>
    </source>
</evidence>
<dbReference type="RefSeq" id="WP_002595071.1">
    <property type="nucleotide sequence ID" value="NZ_KB851002.1"/>
</dbReference>
<dbReference type="InterPro" id="IPR041501">
    <property type="entry name" value="DarA_C"/>
</dbReference>
<organism evidence="3 4">
    <name type="scientific">[Clostridium] clostridioforme 90A8</name>
    <dbReference type="NCBI Taxonomy" id="999408"/>
    <lineage>
        <taxon>Bacteria</taxon>
        <taxon>Bacillati</taxon>
        <taxon>Bacillota</taxon>
        <taxon>Clostridia</taxon>
        <taxon>Lachnospirales</taxon>
        <taxon>Lachnospiraceae</taxon>
        <taxon>Enterocloster</taxon>
    </lineage>
</organism>
<name>A0A0E2H1V6_9FIRM</name>
<evidence type="ECO:0000313" key="4">
    <source>
        <dbReference type="Proteomes" id="UP000013085"/>
    </source>
</evidence>
<feature type="compositionally biased region" description="Basic and acidic residues" evidence="1">
    <location>
        <begin position="150"/>
        <end position="166"/>
    </location>
</feature>
<comment type="caution">
    <text evidence="3">The sequence shown here is derived from an EMBL/GenBank/DDBJ whole genome shotgun (WGS) entry which is preliminary data.</text>
</comment>
<dbReference type="PATRIC" id="fig|999408.3.peg.6077"/>
<proteinExistence type="predicted"/>
<accession>A0A0E2H1V6</accession>
<reference evidence="3 4" key="1">
    <citation type="submission" date="2013-01" db="EMBL/GenBank/DDBJ databases">
        <title>The Genome Sequence of Clostridium clostridioforme 90A8.</title>
        <authorList>
            <consortium name="The Broad Institute Genome Sequencing Platform"/>
            <person name="Earl A."/>
            <person name="Ward D."/>
            <person name="Feldgarden M."/>
            <person name="Gevers D."/>
            <person name="Courvalin P."/>
            <person name="Lambert T."/>
            <person name="Walker B."/>
            <person name="Young S.K."/>
            <person name="Zeng Q."/>
            <person name="Gargeya S."/>
            <person name="Fitzgerald M."/>
            <person name="Haas B."/>
            <person name="Abouelleil A."/>
            <person name="Alvarado L."/>
            <person name="Arachchi H.M."/>
            <person name="Berlin A.M."/>
            <person name="Chapman S.B."/>
            <person name="Dewar J."/>
            <person name="Goldberg J."/>
            <person name="Griggs A."/>
            <person name="Gujja S."/>
            <person name="Hansen M."/>
            <person name="Howarth C."/>
            <person name="Imamovic A."/>
            <person name="Larimer J."/>
            <person name="McCowan C."/>
            <person name="Murphy C."/>
            <person name="Neiman D."/>
            <person name="Pearson M."/>
            <person name="Priest M."/>
            <person name="Roberts A."/>
            <person name="Saif S."/>
            <person name="Shea T."/>
            <person name="Sisk P."/>
            <person name="Sykes S."/>
            <person name="Wortman J."/>
            <person name="Nusbaum C."/>
            <person name="Birren B."/>
        </authorList>
    </citation>
    <scope>NUCLEOTIDE SEQUENCE [LARGE SCALE GENOMIC DNA]</scope>
    <source>
        <strain evidence="3 4">90A8</strain>
    </source>
</reference>
<dbReference type="Pfam" id="PF18789">
    <property type="entry name" value="DarA_C"/>
    <property type="match status" value="1"/>
</dbReference>
<feature type="region of interest" description="Disordered" evidence="1">
    <location>
        <begin position="150"/>
        <end position="202"/>
    </location>
</feature>
<feature type="compositionally biased region" description="Basic and acidic residues" evidence="1">
    <location>
        <begin position="175"/>
        <end position="202"/>
    </location>
</feature>
<feature type="domain" description="Defence against restriction A C-terminal" evidence="2">
    <location>
        <begin position="85"/>
        <end position="153"/>
    </location>
</feature>
<dbReference type="EMBL" id="AGYR01000080">
    <property type="protein sequence ID" value="ENZ05341.1"/>
    <property type="molecule type" value="Genomic_DNA"/>
</dbReference>
<evidence type="ECO:0000256" key="1">
    <source>
        <dbReference type="SAM" id="MobiDB-lite"/>
    </source>
</evidence>
<sequence length="202" mass="23701">MEENQGYVIRQSVLFDNGRGFAMGENFKAPNPFVTWQFTQEDGKRDYYWGHYFNEECEAIGDYNRRVFYHERDYGVHRLETSGPDFFKYYSTQRPVDIATYPRPKDNLPVAHLNYNARQPVEGESFRAWGELWYLHPLTEKQMADYELRPAHDNPVGREPVPERGAAKKPPIARQMKEAGRKAREHRATDAPEKKSPSRGDR</sequence>
<dbReference type="HOGENOM" id="CLU_090278_1_0_9"/>
<gene>
    <name evidence="3" type="ORF">HMPREF1090_05669</name>
</gene>
<dbReference type="Proteomes" id="UP000013085">
    <property type="component" value="Unassembled WGS sequence"/>
</dbReference>